<sequence>MSSQIREIIPAQSQPGPCTSIYDKPPGVHAPPNVTKQGPLPVLESTTVVDQDASANPPQLASAEDTLGGLVTSKELHDGLGHPGQGMSSKEVRHDGQPGRKKQELGADHWGKSHEPSHRWE</sequence>
<dbReference type="EMBL" id="KL198019">
    <property type="protein sequence ID" value="KDQ19481.1"/>
    <property type="molecule type" value="Genomic_DNA"/>
</dbReference>
<feature type="region of interest" description="Disordered" evidence="1">
    <location>
        <begin position="1"/>
        <end position="121"/>
    </location>
</feature>
<gene>
    <name evidence="2" type="ORF">BOTBODRAFT_28056</name>
</gene>
<keyword evidence="3" id="KW-1185">Reference proteome</keyword>
<reference evidence="3" key="1">
    <citation type="journal article" date="2014" name="Proc. Natl. Acad. Sci. U.S.A.">
        <title>Extensive sampling of basidiomycete genomes demonstrates inadequacy of the white-rot/brown-rot paradigm for wood decay fungi.</title>
        <authorList>
            <person name="Riley R."/>
            <person name="Salamov A.A."/>
            <person name="Brown D.W."/>
            <person name="Nagy L.G."/>
            <person name="Floudas D."/>
            <person name="Held B.W."/>
            <person name="Levasseur A."/>
            <person name="Lombard V."/>
            <person name="Morin E."/>
            <person name="Otillar R."/>
            <person name="Lindquist E.A."/>
            <person name="Sun H."/>
            <person name="LaButti K.M."/>
            <person name="Schmutz J."/>
            <person name="Jabbour D."/>
            <person name="Luo H."/>
            <person name="Baker S.E."/>
            <person name="Pisabarro A.G."/>
            <person name="Walton J.D."/>
            <person name="Blanchette R.A."/>
            <person name="Henrissat B."/>
            <person name="Martin F."/>
            <person name="Cullen D."/>
            <person name="Hibbett D.S."/>
            <person name="Grigoriev I.V."/>
        </authorList>
    </citation>
    <scope>NUCLEOTIDE SEQUENCE [LARGE SCALE GENOMIC DNA]</scope>
    <source>
        <strain evidence="3">FD-172 SS1</strain>
    </source>
</reference>
<feature type="compositionally biased region" description="Polar residues" evidence="1">
    <location>
        <begin position="44"/>
        <end position="59"/>
    </location>
</feature>
<proteinExistence type="predicted"/>
<dbReference type="HOGENOM" id="CLU_2037668_0_0_1"/>
<dbReference type="AlphaFoldDB" id="A0A067N6T0"/>
<feature type="compositionally biased region" description="Polar residues" evidence="1">
    <location>
        <begin position="1"/>
        <end position="17"/>
    </location>
</feature>
<dbReference type="Proteomes" id="UP000027195">
    <property type="component" value="Unassembled WGS sequence"/>
</dbReference>
<dbReference type="OrthoDB" id="3260716at2759"/>
<organism evidence="2 3">
    <name type="scientific">Botryobasidium botryosum (strain FD-172 SS1)</name>
    <dbReference type="NCBI Taxonomy" id="930990"/>
    <lineage>
        <taxon>Eukaryota</taxon>
        <taxon>Fungi</taxon>
        <taxon>Dikarya</taxon>
        <taxon>Basidiomycota</taxon>
        <taxon>Agaricomycotina</taxon>
        <taxon>Agaricomycetes</taxon>
        <taxon>Cantharellales</taxon>
        <taxon>Botryobasidiaceae</taxon>
        <taxon>Botryobasidium</taxon>
    </lineage>
</organism>
<name>A0A067N6T0_BOTB1</name>
<dbReference type="InParanoid" id="A0A067N6T0"/>
<evidence type="ECO:0000256" key="1">
    <source>
        <dbReference type="SAM" id="MobiDB-lite"/>
    </source>
</evidence>
<feature type="compositionally biased region" description="Basic and acidic residues" evidence="1">
    <location>
        <begin position="90"/>
        <end position="121"/>
    </location>
</feature>
<evidence type="ECO:0000313" key="2">
    <source>
        <dbReference type="EMBL" id="KDQ19481.1"/>
    </source>
</evidence>
<accession>A0A067N6T0</accession>
<evidence type="ECO:0000313" key="3">
    <source>
        <dbReference type="Proteomes" id="UP000027195"/>
    </source>
</evidence>
<protein>
    <submittedName>
        <fullName evidence="2">Uncharacterized protein</fullName>
    </submittedName>
</protein>